<feature type="compositionally biased region" description="Acidic residues" evidence="10">
    <location>
        <begin position="315"/>
        <end position="324"/>
    </location>
</feature>
<dbReference type="PANTHER" id="PTHR42711">
    <property type="entry name" value="ABC TRANSPORTER ATP-BINDING PROTEIN"/>
    <property type="match status" value="1"/>
</dbReference>
<dbReference type="InterPro" id="IPR017871">
    <property type="entry name" value="ABC_transporter-like_CS"/>
</dbReference>
<keyword evidence="13" id="KW-1185">Reference proteome</keyword>
<comment type="subcellular location">
    <subcellularLocation>
        <location evidence="1">Cell membrane</location>
        <topology evidence="1">Peripheral membrane protein</topology>
        <orientation evidence="1">Cytoplasmic side</orientation>
    </subcellularLocation>
</comment>
<feature type="region of interest" description="Disordered" evidence="10">
    <location>
        <begin position="314"/>
        <end position="357"/>
    </location>
</feature>
<dbReference type="Gene3D" id="3.40.50.300">
    <property type="entry name" value="P-loop containing nucleotide triphosphate hydrolases"/>
    <property type="match status" value="1"/>
</dbReference>
<dbReference type="NCBIfam" id="TIGR01188">
    <property type="entry name" value="drrA"/>
    <property type="match status" value="1"/>
</dbReference>
<evidence type="ECO:0000256" key="10">
    <source>
        <dbReference type="SAM" id="MobiDB-lite"/>
    </source>
</evidence>
<dbReference type="SUPFAM" id="SSF52540">
    <property type="entry name" value="P-loop containing nucleoside triphosphate hydrolases"/>
    <property type="match status" value="1"/>
</dbReference>
<dbReference type="GO" id="GO:0005524">
    <property type="term" value="F:ATP binding"/>
    <property type="evidence" value="ECO:0007669"/>
    <property type="project" value="UniProtKB-KW"/>
</dbReference>
<evidence type="ECO:0000256" key="9">
    <source>
        <dbReference type="ARBA" id="ARBA00049985"/>
    </source>
</evidence>
<evidence type="ECO:0000256" key="7">
    <source>
        <dbReference type="ARBA" id="ARBA00023136"/>
    </source>
</evidence>
<dbReference type="InterPro" id="IPR003593">
    <property type="entry name" value="AAA+_ATPase"/>
</dbReference>
<evidence type="ECO:0000313" key="12">
    <source>
        <dbReference type="EMBL" id="GGX89196.1"/>
    </source>
</evidence>
<keyword evidence="8" id="KW-0046">Antibiotic resistance</keyword>
<dbReference type="Proteomes" id="UP000659223">
    <property type="component" value="Unassembled WGS sequence"/>
</dbReference>
<comment type="caution">
    <text evidence="12">The sequence shown here is derived from an EMBL/GenBank/DDBJ whole genome shotgun (WGS) entry which is preliminary data.</text>
</comment>
<sequence length="357" mass="37400">MPGAIYAEGLVKTFGDVRALDGVDLDVPEGTVLGLLGPNGAGKTTAVRVLTTLLKPDRGSAFVAGIDVLKKPDAVRRSIGLSGQFAAVDEYLTGRENLRMVGQLYQMSARDAKVRAGELLERFDLAEAADRIAKTYSGGMRRRLDLAAALVVSPPVMFMDEPTTGLDPRNRQGLWEVIQELVAGGTTLLLTTQYLEEADHLAHDICVVDHGKVIARGTSDQLKARTGGERVEVVVRSPEHIATADEVLRGFGKGASSVEKHTRKVTVPVSGGAKLLAEVIRELDARGIDIDDIALRRPTLDDVFISLTGHAAETDATETGDAETGDAGAETGDGGASGVAGASGAAGDAGAQQEARP</sequence>
<keyword evidence="4" id="KW-0547">Nucleotide-binding</keyword>
<evidence type="ECO:0000259" key="11">
    <source>
        <dbReference type="PROSITE" id="PS50893"/>
    </source>
</evidence>
<feature type="domain" description="ABC transporter" evidence="11">
    <location>
        <begin position="5"/>
        <end position="235"/>
    </location>
</feature>
<dbReference type="InterPro" id="IPR050763">
    <property type="entry name" value="ABC_transporter_ATP-binding"/>
</dbReference>
<dbReference type="RefSeq" id="WP_190022950.1">
    <property type="nucleotide sequence ID" value="NZ_BMUT01000008.1"/>
</dbReference>
<evidence type="ECO:0000256" key="8">
    <source>
        <dbReference type="ARBA" id="ARBA00023251"/>
    </source>
</evidence>
<dbReference type="SMART" id="SM00382">
    <property type="entry name" value="AAA"/>
    <property type="match status" value="1"/>
</dbReference>
<reference evidence="13" key="1">
    <citation type="journal article" date="2019" name="Int. J. Syst. Evol. Microbiol.">
        <title>The Global Catalogue of Microorganisms (GCM) 10K type strain sequencing project: providing services to taxonomists for standard genome sequencing and annotation.</title>
        <authorList>
            <consortium name="The Broad Institute Genomics Platform"/>
            <consortium name="The Broad Institute Genome Sequencing Center for Infectious Disease"/>
            <person name="Wu L."/>
            <person name="Ma J."/>
        </authorList>
    </citation>
    <scope>NUCLEOTIDE SEQUENCE [LARGE SCALE GENOMIC DNA]</scope>
    <source>
        <strain evidence="13">JCM 4586</strain>
    </source>
</reference>
<evidence type="ECO:0000256" key="2">
    <source>
        <dbReference type="ARBA" id="ARBA00022448"/>
    </source>
</evidence>
<evidence type="ECO:0000256" key="1">
    <source>
        <dbReference type="ARBA" id="ARBA00004413"/>
    </source>
</evidence>
<keyword evidence="6" id="KW-1278">Translocase</keyword>
<comment type="similarity">
    <text evidence="9">Belongs to the ABC transporter superfamily. Drug exporter-1 (DrugE1) (TC 3.A.1.105) family.</text>
</comment>
<dbReference type="InterPro" id="IPR027417">
    <property type="entry name" value="P-loop_NTPase"/>
</dbReference>
<dbReference type="InterPro" id="IPR003439">
    <property type="entry name" value="ABC_transporter-like_ATP-bd"/>
</dbReference>
<organism evidence="12 13">
    <name type="scientific">Streptomyces hiroshimensis</name>
    <dbReference type="NCBI Taxonomy" id="66424"/>
    <lineage>
        <taxon>Bacteria</taxon>
        <taxon>Bacillati</taxon>
        <taxon>Actinomycetota</taxon>
        <taxon>Actinomycetes</taxon>
        <taxon>Kitasatosporales</taxon>
        <taxon>Streptomycetaceae</taxon>
        <taxon>Streptomyces</taxon>
    </lineage>
</organism>
<evidence type="ECO:0000256" key="6">
    <source>
        <dbReference type="ARBA" id="ARBA00022967"/>
    </source>
</evidence>
<dbReference type="InterPro" id="IPR025302">
    <property type="entry name" value="DrrA1/2-like_C"/>
</dbReference>
<keyword evidence="5 12" id="KW-0067">ATP-binding</keyword>
<name>A0ABQ2YQE2_9ACTN</name>
<proteinExistence type="inferred from homology"/>
<dbReference type="Pfam" id="PF13732">
    <property type="entry name" value="DrrA1-3_C"/>
    <property type="match status" value="1"/>
</dbReference>
<dbReference type="PANTHER" id="PTHR42711:SF19">
    <property type="entry name" value="DOXORUBICIN RESISTANCE ATP-BINDING PROTEIN DRRA"/>
    <property type="match status" value="1"/>
</dbReference>
<evidence type="ECO:0000313" key="13">
    <source>
        <dbReference type="Proteomes" id="UP000659223"/>
    </source>
</evidence>
<feature type="compositionally biased region" description="Low complexity" evidence="10">
    <location>
        <begin position="339"/>
        <end position="351"/>
    </location>
</feature>
<protein>
    <submittedName>
        <fullName evidence="12">Daunorubicin resistance protein DrrA family ABC transporter ATP-binding protein</fullName>
    </submittedName>
</protein>
<evidence type="ECO:0000256" key="4">
    <source>
        <dbReference type="ARBA" id="ARBA00022741"/>
    </source>
</evidence>
<evidence type="ECO:0000256" key="5">
    <source>
        <dbReference type="ARBA" id="ARBA00022840"/>
    </source>
</evidence>
<dbReference type="Pfam" id="PF00005">
    <property type="entry name" value="ABC_tran"/>
    <property type="match status" value="1"/>
</dbReference>
<gene>
    <name evidence="12" type="ORF">GCM10010324_38490</name>
</gene>
<evidence type="ECO:0000256" key="3">
    <source>
        <dbReference type="ARBA" id="ARBA00022475"/>
    </source>
</evidence>
<dbReference type="PROSITE" id="PS50893">
    <property type="entry name" value="ABC_TRANSPORTER_2"/>
    <property type="match status" value="1"/>
</dbReference>
<dbReference type="EMBL" id="BMUT01000008">
    <property type="protein sequence ID" value="GGX89196.1"/>
    <property type="molecule type" value="Genomic_DNA"/>
</dbReference>
<keyword evidence="3" id="KW-1003">Cell membrane</keyword>
<keyword evidence="7" id="KW-0472">Membrane</keyword>
<keyword evidence="2" id="KW-0813">Transport</keyword>
<accession>A0ABQ2YQE2</accession>
<dbReference type="PROSITE" id="PS00211">
    <property type="entry name" value="ABC_TRANSPORTER_1"/>
    <property type="match status" value="1"/>
</dbReference>
<dbReference type="InterPro" id="IPR005894">
    <property type="entry name" value="DrrA"/>
</dbReference>